<dbReference type="Gene3D" id="2.60.40.10">
    <property type="entry name" value="Immunoglobulins"/>
    <property type="match status" value="1"/>
</dbReference>
<evidence type="ECO:0000313" key="10">
    <source>
        <dbReference type="Proteomes" id="UP000306912"/>
    </source>
</evidence>
<dbReference type="RefSeq" id="WP_138192028.1">
    <property type="nucleotide sequence ID" value="NZ_VBWP01000010.1"/>
</dbReference>
<evidence type="ECO:0000256" key="1">
    <source>
        <dbReference type="ARBA" id="ARBA00004196"/>
    </source>
</evidence>
<keyword evidence="10" id="KW-1185">Reference proteome</keyword>
<dbReference type="Proteomes" id="UP000306912">
    <property type="component" value="Unassembled WGS sequence"/>
</dbReference>
<dbReference type="GO" id="GO:0030313">
    <property type="term" value="C:cell envelope"/>
    <property type="evidence" value="ECO:0007669"/>
    <property type="project" value="UniProtKB-SubCell"/>
</dbReference>
<organism evidence="9 10">
    <name type="scientific">Culicoidibacter larvae</name>
    <dbReference type="NCBI Taxonomy" id="2579976"/>
    <lineage>
        <taxon>Bacteria</taxon>
        <taxon>Bacillati</taxon>
        <taxon>Bacillota</taxon>
        <taxon>Culicoidibacteria</taxon>
        <taxon>Culicoidibacterales</taxon>
        <taxon>Culicoidibacteraceae</taxon>
        <taxon>Culicoidibacter</taxon>
    </lineage>
</organism>
<dbReference type="Gene3D" id="2.60.40.4270">
    <property type="entry name" value="Listeria-Bacteroides repeat domain"/>
    <property type="match status" value="4"/>
</dbReference>
<proteinExistence type="predicted"/>
<protein>
    <submittedName>
        <fullName evidence="9">LPXTG cell wall anchor domain-containing protein</fullName>
    </submittedName>
</protein>
<feature type="compositionally biased region" description="Polar residues" evidence="5">
    <location>
        <begin position="37"/>
        <end position="52"/>
    </location>
</feature>
<dbReference type="InterPro" id="IPR013783">
    <property type="entry name" value="Ig-like_fold"/>
</dbReference>
<feature type="domain" description="SD-repeat containing protein B" evidence="8">
    <location>
        <begin position="922"/>
        <end position="1000"/>
    </location>
</feature>
<dbReference type="InterPro" id="IPR013378">
    <property type="entry name" value="InlB-like_B-rpt"/>
</dbReference>
<dbReference type="NCBIfam" id="TIGR02543">
    <property type="entry name" value="List_Bact_rpt"/>
    <property type="match status" value="3"/>
</dbReference>
<name>A0A5R8Q850_9FIRM</name>
<feature type="chain" id="PRO_5039519762" evidence="7">
    <location>
        <begin position="27"/>
        <end position="1451"/>
    </location>
</feature>
<feature type="signal peptide" evidence="7">
    <location>
        <begin position="1"/>
        <end position="26"/>
    </location>
</feature>
<keyword evidence="6" id="KW-0812">Transmembrane</keyword>
<dbReference type="GO" id="GO:0005576">
    <property type="term" value="C:extracellular region"/>
    <property type="evidence" value="ECO:0007669"/>
    <property type="project" value="UniProtKB-SubCell"/>
</dbReference>
<dbReference type="Pfam" id="PF17210">
    <property type="entry name" value="SdrD_B"/>
    <property type="match status" value="1"/>
</dbReference>
<dbReference type="InterPro" id="IPR042229">
    <property type="entry name" value="Listeria/Bacterioides_rpt_sf"/>
</dbReference>
<dbReference type="SUPFAM" id="SSF49478">
    <property type="entry name" value="Cna protein B-type domain"/>
    <property type="match status" value="1"/>
</dbReference>
<sequence length="1451" mass="154263">MGKKIIRTAFLSVIAGLLIFSQFNLAVFATSENNASEANTEITSENNVTENEVSSDEQPPASAEETQAPTAQRNLLGAANVERELTLAVSNANGTSINTANGTTTLMFQAAGIVSGTIKLKSPAKANEYIELVVPSDMNLSGFNKGNLEDIATISLTGKTYRFNLIEGAAAGQYVFSFTTSFNYRNTMHNETRDITMTDYVNSTSTLAEKLNLTMFNDTKLNIVMTSGQISPGAKTLYNLSAFTRSNNATSTNYPTSNDYTLAMDATVTIPLPAEATFVEGLNAGVTYDAGSHSVTVAFTSILNGTTVKGFSVTYNGVNVGDTVTAPSAPTVDGHITGKTAPEYTFTNNDIITPLKTISGTVMIPKTLVDIRSFVNGMGNYMYIGEKGDTRLYGIQFSNNTSYDGSNFKVTTKPADGMLVNGFYVPGSNIYDVWSGSITATVTTNTGRTIQKVIPNATTTVNAAALGLTAGEYLTELEFAFSEFKVGQKIWYSSGSPQEYSYAITMYGTIDETYRDGVTVIKSGDIRNVVTTISDDQLSGTTTMAVPYTDVKTVPLAGGTSIAQGNSFLPGANVNLNVQLDGSWYPYGNDNRVDDPNIYVTLPLEFTPNMDAIIVTPGAKNGSITNIEEVENVAAAADGKKVWKITTSNVYTPGSGMKLSIPVKIDQYAIPGMVDLSQAVLIDSPYSYQKFTTAYGSGVYPDKYDVNENGRTNDSLIAIGVNGRLSNVLILNTGFSAYHRAKSDDHPAWSAFYSESKTESIVNFYNNSNGEIEVIVNNPTDKIIDQYTYYESLPKGANEAVRLTGAITTPSGFEITYTTAATPERNELSGGSDTTYVPAASITDWSKVSGFKVKATSPIPGSTTTTITVPIHMIGARENTTDYDELLTAQSSFIFAEQGGPATIYQGSVLAYQANNVTVSGTVFKDLDQDLSPTKGAGDADFAGLTVNLWNQDKSQKLATTTTDASGAYSFKINAQNYLVEVVNPNAVQWEAVDALAKTADTSAKVDVSDLAIGLVAKQYAVNFIVDGATVSTENVRYNNVVTNPASNPTKGGYTFLSWSQTQGGTAWNFTNDKMPASNLNLYAQFSADNQTITFDVNGGDVATEPADIVQPTDSSVTISAVPSYAGYTFVGWFDSSNVQHSGTFAMPNGGLDLVAHWTAANQVISFDAAGGSGVDSIVEPTGASVDIDSAVTTRAGYQFDGWYNGATQVDGIITMPVGGMQLTAHWTALDQTITFDVNGGLSSSKPDDIIAPTDSIVDIDAVTEPQRPGYRFLGWYNNDELVFGSINMPAGGMTLKAAWKDLIADGVWKINGDHITMTVSEVDGYMANGTLGQEVLAKSNAKAWDDETGEILTPLDIDCSSVVAVVGDYHAPVTYTPGTSSAAAAVSVFGAEDAEENTDVNTLSGTVAVTVIDDPVSKLPVTGQEPLMMAGAGGVLIGLSSVFLVKKKRK</sequence>
<feature type="region of interest" description="Disordered" evidence="5">
    <location>
        <begin position="37"/>
        <end position="68"/>
    </location>
</feature>
<comment type="caution">
    <text evidence="9">The sequence shown here is derived from an EMBL/GenBank/DDBJ whole genome shotgun (WGS) entry which is preliminary data.</text>
</comment>
<reference evidence="9 10" key="1">
    <citation type="submission" date="2019-05" db="EMBL/GenBank/DDBJ databases">
        <title>Culicoidintestinum kansasii gen. nov., sp. nov. from the gastrointestinal tract of the biting midge, Culicoides sonorensis.</title>
        <authorList>
            <person name="Neupane S."/>
            <person name="Ghosh A."/>
            <person name="Gunther S."/>
            <person name="Martin K."/>
            <person name="Zurek L."/>
        </authorList>
    </citation>
    <scope>NUCLEOTIDE SEQUENCE [LARGE SCALE GENOMIC DNA]</scope>
    <source>
        <strain evidence="9 10">CS-1</strain>
    </source>
</reference>
<evidence type="ECO:0000256" key="6">
    <source>
        <dbReference type="SAM" id="Phobius"/>
    </source>
</evidence>
<dbReference type="Pfam" id="PF09479">
    <property type="entry name" value="Flg_new"/>
    <property type="match status" value="4"/>
</dbReference>
<dbReference type="EMBL" id="VBWP01000010">
    <property type="protein sequence ID" value="TLG71770.1"/>
    <property type="molecule type" value="Genomic_DNA"/>
</dbReference>
<evidence type="ECO:0000256" key="2">
    <source>
        <dbReference type="ARBA" id="ARBA00004613"/>
    </source>
</evidence>
<evidence type="ECO:0000256" key="7">
    <source>
        <dbReference type="SAM" id="SignalP"/>
    </source>
</evidence>
<keyword evidence="6" id="KW-1133">Transmembrane helix</keyword>
<dbReference type="NCBIfam" id="TIGR01167">
    <property type="entry name" value="LPXTG_anchor"/>
    <property type="match status" value="1"/>
</dbReference>
<evidence type="ECO:0000259" key="8">
    <source>
        <dbReference type="Pfam" id="PF17210"/>
    </source>
</evidence>
<gene>
    <name evidence="9" type="ORF">FEZ08_10200</name>
</gene>
<evidence type="ECO:0000256" key="4">
    <source>
        <dbReference type="ARBA" id="ARBA00022729"/>
    </source>
</evidence>
<keyword evidence="6" id="KW-0472">Membrane</keyword>
<evidence type="ECO:0000256" key="3">
    <source>
        <dbReference type="ARBA" id="ARBA00022525"/>
    </source>
</evidence>
<evidence type="ECO:0000256" key="5">
    <source>
        <dbReference type="SAM" id="MobiDB-lite"/>
    </source>
</evidence>
<keyword evidence="4 7" id="KW-0732">Signal</keyword>
<accession>A0A5R8Q850</accession>
<comment type="subcellular location">
    <subcellularLocation>
        <location evidence="1">Cell envelope</location>
    </subcellularLocation>
    <subcellularLocation>
        <location evidence="2">Secreted</location>
    </subcellularLocation>
</comment>
<feature type="transmembrane region" description="Helical" evidence="6">
    <location>
        <begin position="1428"/>
        <end position="1446"/>
    </location>
</feature>
<dbReference type="OrthoDB" id="1999899at2"/>
<dbReference type="InParanoid" id="A0A5R8Q850"/>
<dbReference type="InterPro" id="IPR033764">
    <property type="entry name" value="Sdr_B"/>
</dbReference>
<evidence type="ECO:0000313" key="9">
    <source>
        <dbReference type="EMBL" id="TLG71770.1"/>
    </source>
</evidence>
<keyword evidence="3" id="KW-0964">Secreted</keyword>